<evidence type="ECO:0000256" key="5">
    <source>
        <dbReference type="HAMAP-Rule" id="MF_01080"/>
    </source>
</evidence>
<reference evidence="7 8" key="1">
    <citation type="journal article" date="2014" name="Genome Biol. Evol.">
        <title>Molecular evolution of the substrate utilization strategies and putative virulence factors in mosquito-associated Spiroplasma species.</title>
        <authorList>
            <person name="Chang T.H."/>
            <person name="Lo W.S."/>
            <person name="Ku C."/>
            <person name="Chen L.L."/>
            <person name="Kuo C.H."/>
        </authorList>
    </citation>
    <scope>NUCLEOTIDE SEQUENCE [LARGE SCALE GENOMIC DNA]</scope>
    <source>
        <strain evidence="7">Ar-1343</strain>
    </source>
</reference>
<dbReference type="RefSeq" id="WP_051464697.1">
    <property type="nucleotide sequence ID" value="NZ_CP006934.1"/>
</dbReference>
<dbReference type="NCBIfam" id="TIGR00431">
    <property type="entry name" value="TruB"/>
    <property type="match status" value="1"/>
</dbReference>
<dbReference type="AlphaFoldDB" id="W6AJR3"/>
<dbReference type="HAMAP" id="MF_01080">
    <property type="entry name" value="TruB_bact"/>
    <property type="match status" value="1"/>
</dbReference>
<dbReference type="Pfam" id="PF01509">
    <property type="entry name" value="TruB_N"/>
    <property type="match status" value="1"/>
</dbReference>
<dbReference type="Gene3D" id="3.30.2350.10">
    <property type="entry name" value="Pseudouridine synthase"/>
    <property type="match status" value="1"/>
</dbReference>
<comment type="catalytic activity">
    <reaction evidence="1 5">
        <text>uridine(55) in tRNA = pseudouridine(55) in tRNA</text>
        <dbReference type="Rhea" id="RHEA:42532"/>
        <dbReference type="Rhea" id="RHEA-COMP:10101"/>
        <dbReference type="Rhea" id="RHEA-COMP:10102"/>
        <dbReference type="ChEBI" id="CHEBI:65314"/>
        <dbReference type="ChEBI" id="CHEBI:65315"/>
        <dbReference type="EC" id="5.4.99.25"/>
    </reaction>
</comment>
<dbReference type="EMBL" id="CP006934">
    <property type="protein sequence ID" value="AHI53969.1"/>
    <property type="molecule type" value="Genomic_DNA"/>
</dbReference>
<organism evidence="7 8">
    <name type="scientific">Spiroplasma sabaudiense Ar-1343</name>
    <dbReference type="NCBI Taxonomy" id="1276257"/>
    <lineage>
        <taxon>Bacteria</taxon>
        <taxon>Bacillati</taxon>
        <taxon>Mycoplasmatota</taxon>
        <taxon>Mollicutes</taxon>
        <taxon>Entomoplasmatales</taxon>
        <taxon>Spiroplasmataceae</taxon>
        <taxon>Spiroplasma</taxon>
    </lineage>
</organism>
<evidence type="ECO:0000256" key="1">
    <source>
        <dbReference type="ARBA" id="ARBA00000385"/>
    </source>
</evidence>
<dbReference type="InterPro" id="IPR020103">
    <property type="entry name" value="PsdUridine_synth_cat_dom_sf"/>
</dbReference>
<feature type="domain" description="Pseudouridine synthase II N-terminal" evidence="6">
    <location>
        <begin position="27"/>
        <end position="179"/>
    </location>
</feature>
<dbReference type="GO" id="GO:0003723">
    <property type="term" value="F:RNA binding"/>
    <property type="evidence" value="ECO:0007669"/>
    <property type="project" value="InterPro"/>
</dbReference>
<accession>W6AJR3</accession>
<dbReference type="InterPro" id="IPR014780">
    <property type="entry name" value="tRNA_psdUridine_synth_TruB"/>
</dbReference>
<dbReference type="PANTHER" id="PTHR13767:SF2">
    <property type="entry name" value="PSEUDOURIDYLATE SYNTHASE TRUB1"/>
    <property type="match status" value="1"/>
</dbReference>
<keyword evidence="4 5" id="KW-0413">Isomerase</keyword>
<dbReference type="GO" id="GO:0031119">
    <property type="term" value="P:tRNA pseudouridine synthesis"/>
    <property type="evidence" value="ECO:0007669"/>
    <property type="project" value="UniProtKB-UniRule"/>
</dbReference>
<dbReference type="GO" id="GO:0160148">
    <property type="term" value="F:tRNA pseudouridine(55) synthase activity"/>
    <property type="evidence" value="ECO:0007669"/>
    <property type="project" value="UniProtKB-EC"/>
</dbReference>
<dbReference type="EC" id="5.4.99.25" evidence="5"/>
<keyword evidence="8" id="KW-1185">Reference proteome</keyword>
<dbReference type="STRING" id="1276257.SSABA_v1c05650"/>
<dbReference type="SUPFAM" id="SSF55120">
    <property type="entry name" value="Pseudouridine synthase"/>
    <property type="match status" value="1"/>
</dbReference>
<sequence>MLQESGVFLVDKPSGMTSNDLIKKIQKKLNIKKIGHAGTLDPLASGLMVVLVNQGTKISDFLLAENKSYIVKLQLFLDTDSKDITGAEIKREEPFKIDKKALKDIVDKYNGYIYDQYPPIYSAIKVQGKKLYEYARNKQEDLVKIEPRKVTIKECELIKYDKKEHTISLKLQVSKGTYIRSFVCDFAKDLGTIATVKELTRTASGNFKLTQAKQMDEIKWEHLLPMYETLIRSNQVLMQYHFEQDVRQGKQITLSHISSPIVFIVNDEKKVIGIYKHVANHLYACQRGLWEDDPNIKKTEAEMEGY</sequence>
<gene>
    <name evidence="5 7" type="primary">truB</name>
    <name evidence="7" type="ORF">SSABA_v1c05650</name>
</gene>
<dbReference type="eggNOG" id="COG0130">
    <property type="taxonomic scope" value="Bacteria"/>
</dbReference>
<keyword evidence="3 5" id="KW-0819">tRNA processing</keyword>
<protein>
    <recommendedName>
        <fullName evidence="5">tRNA pseudouridine synthase B</fullName>
        <ecNumber evidence="5">5.4.99.25</ecNumber>
    </recommendedName>
    <alternativeName>
        <fullName evidence="5">tRNA pseudouridine(55) synthase</fullName>
        <shortName evidence="5">Psi55 synthase</shortName>
    </alternativeName>
    <alternativeName>
        <fullName evidence="5">tRNA pseudouridylate synthase</fullName>
    </alternativeName>
    <alternativeName>
        <fullName evidence="5">tRNA-uridine isomerase</fullName>
    </alternativeName>
</protein>
<evidence type="ECO:0000259" key="6">
    <source>
        <dbReference type="Pfam" id="PF01509"/>
    </source>
</evidence>
<evidence type="ECO:0000256" key="4">
    <source>
        <dbReference type="ARBA" id="ARBA00023235"/>
    </source>
</evidence>
<dbReference type="CDD" id="cd02573">
    <property type="entry name" value="PseudoU_synth_EcTruB"/>
    <property type="match status" value="1"/>
</dbReference>
<proteinExistence type="inferred from homology"/>
<dbReference type="OrthoDB" id="9802309at2"/>
<evidence type="ECO:0000313" key="8">
    <source>
        <dbReference type="Proteomes" id="UP000019265"/>
    </source>
</evidence>
<dbReference type="HOGENOM" id="CLU_032087_0_2_14"/>
<dbReference type="PANTHER" id="PTHR13767">
    <property type="entry name" value="TRNA-PSEUDOURIDINE SYNTHASE"/>
    <property type="match status" value="1"/>
</dbReference>
<evidence type="ECO:0000256" key="3">
    <source>
        <dbReference type="ARBA" id="ARBA00022694"/>
    </source>
</evidence>
<evidence type="ECO:0000256" key="2">
    <source>
        <dbReference type="ARBA" id="ARBA00005642"/>
    </source>
</evidence>
<dbReference type="InterPro" id="IPR002501">
    <property type="entry name" value="PsdUridine_synth_N"/>
</dbReference>
<dbReference type="PATRIC" id="fig|1276257.3.peg.576"/>
<feature type="active site" description="Nucleophile" evidence="5">
    <location>
        <position position="41"/>
    </location>
</feature>
<evidence type="ECO:0000313" key="7">
    <source>
        <dbReference type="EMBL" id="AHI53969.1"/>
    </source>
</evidence>
<dbReference type="KEGG" id="ssab:SSABA_v1c05650"/>
<dbReference type="Proteomes" id="UP000019265">
    <property type="component" value="Chromosome"/>
</dbReference>
<comment type="similarity">
    <text evidence="2 5">Belongs to the pseudouridine synthase TruB family. Type 1 subfamily.</text>
</comment>
<comment type="function">
    <text evidence="5">Responsible for synthesis of pseudouridine from uracil-55 in the psi GC loop of transfer RNAs.</text>
</comment>
<dbReference type="GO" id="GO:1990481">
    <property type="term" value="P:mRNA pseudouridine synthesis"/>
    <property type="evidence" value="ECO:0007669"/>
    <property type="project" value="TreeGrafter"/>
</dbReference>
<name>W6AJR3_9MOLU</name>